<feature type="region of interest" description="Disordered" evidence="1">
    <location>
        <begin position="1"/>
        <end position="46"/>
    </location>
</feature>
<gene>
    <name evidence="2" type="ORF">EYF80_002764</name>
</gene>
<evidence type="ECO:0000256" key="1">
    <source>
        <dbReference type="SAM" id="MobiDB-lite"/>
    </source>
</evidence>
<dbReference type="Proteomes" id="UP000314294">
    <property type="component" value="Unassembled WGS sequence"/>
</dbReference>
<dbReference type="AlphaFoldDB" id="A0A4Z2J9W5"/>
<accession>A0A4Z2J9W5</accession>
<reference evidence="2 3" key="1">
    <citation type="submission" date="2019-03" db="EMBL/GenBank/DDBJ databases">
        <title>First draft genome of Liparis tanakae, snailfish: a comprehensive survey of snailfish specific genes.</title>
        <authorList>
            <person name="Kim W."/>
            <person name="Song I."/>
            <person name="Jeong J.-H."/>
            <person name="Kim D."/>
            <person name="Kim S."/>
            <person name="Ryu S."/>
            <person name="Song J.Y."/>
            <person name="Lee S.K."/>
        </authorList>
    </citation>
    <scope>NUCLEOTIDE SEQUENCE [LARGE SCALE GENOMIC DNA]</scope>
    <source>
        <tissue evidence="2">Muscle</tissue>
    </source>
</reference>
<evidence type="ECO:0000313" key="3">
    <source>
        <dbReference type="Proteomes" id="UP000314294"/>
    </source>
</evidence>
<proteinExistence type="predicted"/>
<protein>
    <submittedName>
        <fullName evidence="2">Uncharacterized protein</fullName>
    </submittedName>
</protein>
<comment type="caution">
    <text evidence="2">The sequence shown here is derived from an EMBL/GenBank/DDBJ whole genome shotgun (WGS) entry which is preliminary data.</text>
</comment>
<name>A0A4Z2J9W5_9TELE</name>
<keyword evidence="3" id="KW-1185">Reference proteome</keyword>
<organism evidence="2 3">
    <name type="scientific">Liparis tanakae</name>
    <name type="common">Tanaka's snailfish</name>
    <dbReference type="NCBI Taxonomy" id="230148"/>
    <lineage>
        <taxon>Eukaryota</taxon>
        <taxon>Metazoa</taxon>
        <taxon>Chordata</taxon>
        <taxon>Craniata</taxon>
        <taxon>Vertebrata</taxon>
        <taxon>Euteleostomi</taxon>
        <taxon>Actinopterygii</taxon>
        <taxon>Neopterygii</taxon>
        <taxon>Teleostei</taxon>
        <taxon>Neoteleostei</taxon>
        <taxon>Acanthomorphata</taxon>
        <taxon>Eupercaria</taxon>
        <taxon>Perciformes</taxon>
        <taxon>Cottioidei</taxon>
        <taxon>Cottales</taxon>
        <taxon>Liparidae</taxon>
        <taxon>Liparis</taxon>
    </lineage>
</organism>
<evidence type="ECO:0000313" key="2">
    <source>
        <dbReference type="EMBL" id="TNN87009.1"/>
    </source>
</evidence>
<sequence length="68" mass="7054">MQQCGLLQDKTGPQLTKRAAVSSPSPASGLPVPNSPRLEGGHAGGANVLWAKPIPAEEERINPTIAEL</sequence>
<dbReference type="EMBL" id="SRLO01000012">
    <property type="protein sequence ID" value="TNN87009.1"/>
    <property type="molecule type" value="Genomic_DNA"/>
</dbReference>